<evidence type="ECO:0000313" key="1">
    <source>
        <dbReference type="EMBL" id="BBO33950.1"/>
    </source>
</evidence>
<protein>
    <submittedName>
        <fullName evidence="1">Uncharacterized protein</fullName>
    </submittedName>
</protein>
<sequence>MPSEYPLLHWQDASGAHLRSGLRRDCEFLGGASELTREKRGLVCGSGVRM</sequence>
<evidence type="ECO:0000313" key="2">
    <source>
        <dbReference type="Proteomes" id="UP000326837"/>
    </source>
</evidence>
<dbReference type="EMBL" id="AP021861">
    <property type="protein sequence ID" value="BBO33950.1"/>
    <property type="molecule type" value="Genomic_DNA"/>
</dbReference>
<dbReference type="KEGG" id="lpav:PLANPX_3562"/>
<proteinExistence type="predicted"/>
<name>A0A5K7XB27_9BACT</name>
<keyword evidence="2" id="KW-1185">Reference proteome</keyword>
<accession>A0A5K7XB27</accession>
<dbReference type="AlphaFoldDB" id="A0A5K7XB27"/>
<organism evidence="1 2">
    <name type="scientific">Lacipirellula parvula</name>
    <dbReference type="NCBI Taxonomy" id="2650471"/>
    <lineage>
        <taxon>Bacteria</taxon>
        <taxon>Pseudomonadati</taxon>
        <taxon>Planctomycetota</taxon>
        <taxon>Planctomycetia</taxon>
        <taxon>Pirellulales</taxon>
        <taxon>Lacipirellulaceae</taxon>
        <taxon>Lacipirellula</taxon>
    </lineage>
</organism>
<dbReference type="Proteomes" id="UP000326837">
    <property type="component" value="Chromosome"/>
</dbReference>
<reference evidence="2" key="1">
    <citation type="submission" date="2019-10" db="EMBL/GenBank/DDBJ databases">
        <title>Lacipirellula parvula gen. nov., sp. nov., representing a lineage of planctomycetes widespread in freshwater anoxic habitats, and description of the family Lacipirellulaceae.</title>
        <authorList>
            <person name="Dedysh S.N."/>
            <person name="Kulichevskaya I.S."/>
            <person name="Beletsky A.V."/>
            <person name="Rakitin A.L."/>
            <person name="Mardanov A.V."/>
            <person name="Ivanova A.A."/>
            <person name="Saltykova V.X."/>
            <person name="Rijpstra W.I.C."/>
            <person name="Sinninghe Damste J.S."/>
            <person name="Ravin N.V."/>
        </authorList>
    </citation>
    <scope>NUCLEOTIDE SEQUENCE [LARGE SCALE GENOMIC DNA]</scope>
    <source>
        <strain evidence="2">PX69</strain>
    </source>
</reference>
<gene>
    <name evidence="1" type="ORF">PLANPX_3562</name>
</gene>